<protein>
    <recommendedName>
        <fullName evidence="3">DsrE/DsrF-like family protein</fullName>
    </recommendedName>
</protein>
<accession>A0A1T4WI75</accession>
<dbReference type="AlphaFoldDB" id="A0A1T4WI75"/>
<organism evidence="1 2">
    <name type="scientific">Paucidesulfovibrio gracilis DSM 16080</name>
    <dbReference type="NCBI Taxonomy" id="1121449"/>
    <lineage>
        <taxon>Bacteria</taxon>
        <taxon>Pseudomonadati</taxon>
        <taxon>Thermodesulfobacteriota</taxon>
        <taxon>Desulfovibrionia</taxon>
        <taxon>Desulfovibrionales</taxon>
        <taxon>Desulfovibrionaceae</taxon>
        <taxon>Paucidesulfovibrio</taxon>
    </lineage>
</organism>
<dbReference type="EMBL" id="FUYC01000003">
    <property type="protein sequence ID" value="SKA77034.1"/>
    <property type="molecule type" value="Genomic_DNA"/>
</dbReference>
<dbReference type="RefSeq" id="WP_078716512.1">
    <property type="nucleotide sequence ID" value="NZ_FUYC01000003.1"/>
</dbReference>
<sequence length="115" mass="12501">MRKVALFAFNGELMCFVHVLLNALDMHEAGNEATIVFEGASVKLVPELEKETTPFHGLYAQARTTGLIGGVCRACSAKLGVLKSVEDSGLPLLDDMQGHPSIRGFMEQGYEILTF</sequence>
<gene>
    <name evidence="1" type="ORF">SAMN02745704_00925</name>
</gene>
<evidence type="ECO:0000313" key="1">
    <source>
        <dbReference type="EMBL" id="SKA77034.1"/>
    </source>
</evidence>
<evidence type="ECO:0000313" key="2">
    <source>
        <dbReference type="Proteomes" id="UP000190027"/>
    </source>
</evidence>
<dbReference type="InterPro" id="IPR027396">
    <property type="entry name" value="DsrEFH-like"/>
</dbReference>
<keyword evidence="2" id="KW-1185">Reference proteome</keyword>
<reference evidence="1 2" key="1">
    <citation type="submission" date="2017-02" db="EMBL/GenBank/DDBJ databases">
        <authorList>
            <person name="Peterson S.W."/>
        </authorList>
    </citation>
    <scope>NUCLEOTIDE SEQUENCE [LARGE SCALE GENOMIC DNA]</scope>
    <source>
        <strain evidence="1 2">DSM 16080</strain>
    </source>
</reference>
<dbReference type="SUPFAM" id="SSF75169">
    <property type="entry name" value="DsrEFH-like"/>
    <property type="match status" value="1"/>
</dbReference>
<name>A0A1T4WI75_9BACT</name>
<evidence type="ECO:0008006" key="3">
    <source>
        <dbReference type="Google" id="ProtNLM"/>
    </source>
</evidence>
<dbReference type="STRING" id="1121449.SAMN02745704_00925"/>
<proteinExistence type="predicted"/>
<dbReference type="Proteomes" id="UP000190027">
    <property type="component" value="Unassembled WGS sequence"/>
</dbReference>
<dbReference type="OrthoDB" id="9807925at2"/>